<keyword evidence="11" id="KW-0175">Coiled coil</keyword>
<evidence type="ECO:0000256" key="3">
    <source>
        <dbReference type="ARBA" id="ARBA00016337"/>
    </source>
</evidence>
<accession>A0A9D2H009</accession>
<dbReference type="EMBL" id="DXAJ01000023">
    <property type="protein sequence ID" value="HJA01988.1"/>
    <property type="molecule type" value="Genomic_DNA"/>
</dbReference>
<feature type="coiled-coil region" evidence="11">
    <location>
        <begin position="58"/>
        <end position="85"/>
    </location>
</feature>
<reference evidence="13" key="2">
    <citation type="submission" date="2021-04" db="EMBL/GenBank/DDBJ databases">
        <authorList>
            <person name="Gilroy R."/>
        </authorList>
    </citation>
    <scope>NUCLEOTIDE SEQUENCE</scope>
    <source>
        <strain evidence="13">CHK156-179</strain>
    </source>
</reference>
<gene>
    <name evidence="13" type="ORF">H9797_01215</name>
</gene>
<keyword evidence="7" id="KW-0274">FAD</keyword>
<dbReference type="InterPro" id="IPR024932">
    <property type="entry name" value="ApbE"/>
</dbReference>
<name>A0A9D2H009_9FIRM</name>
<evidence type="ECO:0000256" key="11">
    <source>
        <dbReference type="SAM" id="Coils"/>
    </source>
</evidence>
<evidence type="ECO:0000256" key="8">
    <source>
        <dbReference type="ARBA" id="ARBA00022842"/>
    </source>
</evidence>
<reference evidence="13" key="1">
    <citation type="journal article" date="2021" name="PeerJ">
        <title>Extensive microbial diversity within the chicken gut microbiome revealed by metagenomics and culture.</title>
        <authorList>
            <person name="Gilroy R."/>
            <person name="Ravi A."/>
            <person name="Getino M."/>
            <person name="Pursley I."/>
            <person name="Horton D.L."/>
            <person name="Alikhan N.F."/>
            <person name="Baker D."/>
            <person name="Gharbi K."/>
            <person name="Hall N."/>
            <person name="Watson M."/>
            <person name="Adriaenssens E.M."/>
            <person name="Foster-Nyarko E."/>
            <person name="Jarju S."/>
            <person name="Secka A."/>
            <person name="Antonio M."/>
            <person name="Oren A."/>
            <person name="Chaudhuri R.R."/>
            <person name="La Ragione R."/>
            <person name="Hildebrand F."/>
            <person name="Pallen M.J."/>
        </authorList>
    </citation>
    <scope>NUCLEOTIDE SEQUENCE</scope>
    <source>
        <strain evidence="13">CHK156-179</strain>
    </source>
</reference>
<evidence type="ECO:0000256" key="10">
    <source>
        <dbReference type="ARBA" id="ARBA00048540"/>
    </source>
</evidence>
<evidence type="ECO:0000313" key="14">
    <source>
        <dbReference type="Proteomes" id="UP000824221"/>
    </source>
</evidence>
<comment type="caution">
    <text evidence="13">The sequence shown here is derived from an EMBL/GenBank/DDBJ whole genome shotgun (WGS) entry which is preliminary data.</text>
</comment>
<keyword evidence="8" id="KW-0460">Magnesium</keyword>
<evidence type="ECO:0000256" key="9">
    <source>
        <dbReference type="ARBA" id="ARBA00031306"/>
    </source>
</evidence>
<protein>
    <recommendedName>
        <fullName evidence="3">FAD:protein FMN transferase</fullName>
        <ecNumber evidence="2">2.7.1.180</ecNumber>
    </recommendedName>
    <alternativeName>
        <fullName evidence="9">Flavin transferase</fullName>
    </alternativeName>
</protein>
<sequence length="379" mass="41194">MKKKFAAASLLAATVLFGTFCLSACANRGSWQGFQKRYFFHTTADLRLFSGAEGLPSKEEAVRAAEEAEALLKDLEQSLSVTEEGSCVYAFNEAEAGETVELDRAAYEVFSLAQQLYEETGGCYDPSVYHSVEAYGFYDFQAGGPAPETLPTQAQLSAFLQLSDYFSLIALWEEDGRYFAKKPEGAAVEAEGVKYTLKVDFGGIAKGYACDRVKELTGAFEYGYFSFSGSSMAVGKYKEDRAYYELSVAAPRERGSYLTANVQDTCLSTSADNGLHYEIDGTRYSQIIDPETMMPVNVEDGKNVAGIVTATVLGESAARCDALTTSLMAMGEERAKEFVKTIDETVWFVVLDGETLTVYTNAPEGSFTLAAGYGEAVSI</sequence>
<dbReference type="Gene3D" id="3.10.520.10">
    <property type="entry name" value="ApbE-like domains"/>
    <property type="match status" value="1"/>
</dbReference>
<evidence type="ECO:0000256" key="7">
    <source>
        <dbReference type="ARBA" id="ARBA00022827"/>
    </source>
</evidence>
<keyword evidence="5 13" id="KW-0808">Transferase</keyword>
<dbReference type="GO" id="GO:0016740">
    <property type="term" value="F:transferase activity"/>
    <property type="evidence" value="ECO:0007669"/>
    <property type="project" value="UniProtKB-KW"/>
</dbReference>
<dbReference type="Proteomes" id="UP000824221">
    <property type="component" value="Unassembled WGS sequence"/>
</dbReference>
<evidence type="ECO:0000256" key="12">
    <source>
        <dbReference type="SAM" id="SignalP"/>
    </source>
</evidence>
<dbReference type="GO" id="GO:0046872">
    <property type="term" value="F:metal ion binding"/>
    <property type="evidence" value="ECO:0007669"/>
    <property type="project" value="UniProtKB-KW"/>
</dbReference>
<dbReference type="PANTHER" id="PTHR30040">
    <property type="entry name" value="THIAMINE BIOSYNTHESIS LIPOPROTEIN APBE"/>
    <property type="match status" value="1"/>
</dbReference>
<dbReference type="AlphaFoldDB" id="A0A9D2H009"/>
<comment type="catalytic activity">
    <reaction evidence="10">
        <text>L-threonyl-[protein] + FAD = FMN-L-threonyl-[protein] + AMP + H(+)</text>
        <dbReference type="Rhea" id="RHEA:36847"/>
        <dbReference type="Rhea" id="RHEA-COMP:11060"/>
        <dbReference type="Rhea" id="RHEA-COMP:11061"/>
        <dbReference type="ChEBI" id="CHEBI:15378"/>
        <dbReference type="ChEBI" id="CHEBI:30013"/>
        <dbReference type="ChEBI" id="CHEBI:57692"/>
        <dbReference type="ChEBI" id="CHEBI:74257"/>
        <dbReference type="ChEBI" id="CHEBI:456215"/>
        <dbReference type="EC" id="2.7.1.180"/>
    </reaction>
</comment>
<feature type="chain" id="PRO_5039886985" description="FAD:protein FMN transferase" evidence="12">
    <location>
        <begin position="27"/>
        <end position="379"/>
    </location>
</feature>
<keyword evidence="12" id="KW-0732">Signal</keyword>
<evidence type="ECO:0000256" key="1">
    <source>
        <dbReference type="ARBA" id="ARBA00001946"/>
    </source>
</evidence>
<evidence type="ECO:0000313" key="13">
    <source>
        <dbReference type="EMBL" id="HJA01988.1"/>
    </source>
</evidence>
<dbReference type="Pfam" id="PF02424">
    <property type="entry name" value="ApbE"/>
    <property type="match status" value="1"/>
</dbReference>
<keyword evidence="4" id="KW-0285">Flavoprotein</keyword>
<keyword evidence="6" id="KW-0479">Metal-binding</keyword>
<evidence type="ECO:0000256" key="2">
    <source>
        <dbReference type="ARBA" id="ARBA00011955"/>
    </source>
</evidence>
<comment type="cofactor">
    <cofactor evidence="1">
        <name>Mg(2+)</name>
        <dbReference type="ChEBI" id="CHEBI:18420"/>
    </cofactor>
</comment>
<dbReference type="PANTHER" id="PTHR30040:SF2">
    <property type="entry name" value="FAD:PROTEIN FMN TRANSFERASE"/>
    <property type="match status" value="1"/>
</dbReference>
<dbReference type="EC" id="2.7.1.180" evidence="2"/>
<evidence type="ECO:0000256" key="4">
    <source>
        <dbReference type="ARBA" id="ARBA00022630"/>
    </source>
</evidence>
<evidence type="ECO:0000256" key="6">
    <source>
        <dbReference type="ARBA" id="ARBA00022723"/>
    </source>
</evidence>
<proteinExistence type="predicted"/>
<dbReference type="SUPFAM" id="SSF143631">
    <property type="entry name" value="ApbE-like"/>
    <property type="match status" value="1"/>
</dbReference>
<evidence type="ECO:0000256" key="5">
    <source>
        <dbReference type="ARBA" id="ARBA00022679"/>
    </source>
</evidence>
<feature type="signal peptide" evidence="12">
    <location>
        <begin position="1"/>
        <end position="26"/>
    </location>
</feature>
<organism evidence="13 14">
    <name type="scientific">Candidatus Gallimonas gallistercoris</name>
    <dbReference type="NCBI Taxonomy" id="2838602"/>
    <lineage>
        <taxon>Bacteria</taxon>
        <taxon>Bacillati</taxon>
        <taxon>Bacillota</taxon>
        <taxon>Clostridia</taxon>
        <taxon>Candidatus Gallimonas</taxon>
    </lineage>
</organism>
<dbReference type="InterPro" id="IPR003374">
    <property type="entry name" value="ApbE-like_sf"/>
</dbReference>